<protein>
    <submittedName>
        <fullName evidence="1">Uncharacterized protein</fullName>
    </submittedName>
</protein>
<reference evidence="1 2" key="1">
    <citation type="submission" date="2019-05" db="EMBL/GenBank/DDBJ databases">
        <authorList>
            <consortium name="Pathogen Informatics"/>
        </authorList>
    </citation>
    <scope>NUCLEOTIDE SEQUENCE [LARGE SCALE GENOMIC DNA]</scope>
    <source>
        <strain evidence="1 2">NCTC11429</strain>
    </source>
</reference>
<dbReference type="Proteomes" id="UP000308196">
    <property type="component" value="Chromosome"/>
</dbReference>
<dbReference type="EMBL" id="LR590484">
    <property type="protein sequence ID" value="VTR29726.1"/>
    <property type="molecule type" value="Genomic_DNA"/>
</dbReference>
<dbReference type="AlphaFoldDB" id="A0A4U9U9X2"/>
<evidence type="ECO:0000313" key="1">
    <source>
        <dbReference type="EMBL" id="VTR29726.1"/>
    </source>
</evidence>
<name>A0A4U9U9X2_9SPHI</name>
<proteinExistence type="predicted"/>
<organism evidence="1 2">
    <name type="scientific">Sphingobacterium thalpophilum</name>
    <dbReference type="NCBI Taxonomy" id="259"/>
    <lineage>
        <taxon>Bacteria</taxon>
        <taxon>Pseudomonadati</taxon>
        <taxon>Bacteroidota</taxon>
        <taxon>Sphingobacteriia</taxon>
        <taxon>Sphingobacteriales</taxon>
        <taxon>Sphingobacteriaceae</taxon>
        <taxon>Sphingobacterium</taxon>
    </lineage>
</organism>
<gene>
    <name evidence="1" type="ORF">NCTC11429_00489</name>
</gene>
<sequence length="44" mass="5059">MGIFLCSHLGSNQGPKDYESDGHISWKWLKNAISALQKQYMNNF</sequence>
<dbReference type="STRING" id="1123265.GCA_000686625_03119"/>
<evidence type="ECO:0000313" key="2">
    <source>
        <dbReference type="Proteomes" id="UP000308196"/>
    </source>
</evidence>
<dbReference type="KEGG" id="stha:NCTC11429_00489"/>
<accession>A0A4U9U9X2</accession>